<organism evidence="2 3">
    <name type="scientific">Nonomuraea turkmeniaca</name>
    <dbReference type="NCBI Taxonomy" id="103838"/>
    <lineage>
        <taxon>Bacteria</taxon>
        <taxon>Bacillati</taxon>
        <taxon>Actinomycetota</taxon>
        <taxon>Actinomycetes</taxon>
        <taxon>Streptosporangiales</taxon>
        <taxon>Streptosporangiaceae</taxon>
        <taxon>Nonomuraea</taxon>
    </lineage>
</organism>
<evidence type="ECO:0000313" key="2">
    <source>
        <dbReference type="EMBL" id="TMR22314.1"/>
    </source>
</evidence>
<dbReference type="Proteomes" id="UP000309128">
    <property type="component" value="Unassembled WGS sequence"/>
</dbReference>
<sequence>MSGSLSRRSLLAGVPGVGLAVALPGAAQAATAYAAFRVVRSRPGEPGRPEVVLPVGYEILPGANYSVASRAEYYTFVRGPQNAAGIEVTVRWPDTHIEAVVHQDTRLALRHVPGDRHSFSFTLPMTQSSADANQPTLQVWSFPDISPGMNWRIEHNDPDRVAGPWTSVPWPAGPVKSVVHQLVAAHAILRDSGLVEVAAAKGHRFVLMGFETNNTLHADNPPHWHISYNSGPSFSSPTHNPHFWLDSAGRNFYNGMDVTGMGRLRYYVGDPAPLYDFVGDANGGRGNLVVTFTLRQDGGIDIASPEGRTYAIAAGHDGDLVEDVIALRDGEPWLRVSTEDRVQQGVLVVRVRGLQNRAESSVRVYRYDRLTGVLKNEP</sequence>
<protein>
    <submittedName>
        <fullName evidence="2">Uncharacterized protein</fullName>
    </submittedName>
</protein>
<dbReference type="RefSeq" id="WP_138666247.1">
    <property type="nucleotide sequence ID" value="NZ_VCKY01000031.1"/>
</dbReference>
<proteinExistence type="predicted"/>
<keyword evidence="3" id="KW-1185">Reference proteome</keyword>
<accession>A0A5S4FPG3</accession>
<dbReference type="PROSITE" id="PS51318">
    <property type="entry name" value="TAT"/>
    <property type="match status" value="1"/>
</dbReference>
<name>A0A5S4FPG3_9ACTN</name>
<dbReference type="InterPro" id="IPR006311">
    <property type="entry name" value="TAT_signal"/>
</dbReference>
<keyword evidence="1" id="KW-0732">Signal</keyword>
<dbReference type="EMBL" id="VCKY01000031">
    <property type="protein sequence ID" value="TMR22314.1"/>
    <property type="molecule type" value="Genomic_DNA"/>
</dbReference>
<gene>
    <name evidence="2" type="ORF">ETD86_12230</name>
</gene>
<evidence type="ECO:0000256" key="1">
    <source>
        <dbReference type="SAM" id="SignalP"/>
    </source>
</evidence>
<comment type="caution">
    <text evidence="2">The sequence shown here is derived from an EMBL/GenBank/DDBJ whole genome shotgun (WGS) entry which is preliminary data.</text>
</comment>
<evidence type="ECO:0000313" key="3">
    <source>
        <dbReference type="Proteomes" id="UP000309128"/>
    </source>
</evidence>
<feature type="signal peptide" evidence="1">
    <location>
        <begin position="1"/>
        <end position="29"/>
    </location>
</feature>
<reference evidence="2 3" key="1">
    <citation type="submission" date="2019-05" db="EMBL/GenBank/DDBJ databases">
        <title>Draft genome sequence of Nonomuraea turkmeniaca DSM 43926.</title>
        <authorList>
            <person name="Saricaoglu S."/>
            <person name="Isik K."/>
        </authorList>
    </citation>
    <scope>NUCLEOTIDE SEQUENCE [LARGE SCALE GENOMIC DNA]</scope>
    <source>
        <strain evidence="2 3">DSM 43926</strain>
    </source>
</reference>
<feature type="chain" id="PRO_5024438238" evidence="1">
    <location>
        <begin position="30"/>
        <end position="378"/>
    </location>
</feature>
<dbReference type="AlphaFoldDB" id="A0A5S4FPG3"/>
<dbReference type="OrthoDB" id="2016477at2"/>